<comment type="caution">
    <text evidence="1">The sequence shown here is derived from an EMBL/GenBank/DDBJ whole genome shotgun (WGS) entry which is preliminary data.</text>
</comment>
<accession>A0ABQ9ZG37</accession>
<name>A0ABQ9ZG37_9CRUS</name>
<dbReference type="EMBL" id="JAOYFB010000003">
    <property type="protein sequence ID" value="KAK4011892.1"/>
    <property type="molecule type" value="Genomic_DNA"/>
</dbReference>
<evidence type="ECO:0000313" key="2">
    <source>
        <dbReference type="Proteomes" id="UP001234178"/>
    </source>
</evidence>
<gene>
    <name evidence="1" type="ORF">OUZ56_021001</name>
</gene>
<organism evidence="1 2">
    <name type="scientific">Daphnia magna</name>
    <dbReference type="NCBI Taxonomy" id="35525"/>
    <lineage>
        <taxon>Eukaryota</taxon>
        <taxon>Metazoa</taxon>
        <taxon>Ecdysozoa</taxon>
        <taxon>Arthropoda</taxon>
        <taxon>Crustacea</taxon>
        <taxon>Branchiopoda</taxon>
        <taxon>Diplostraca</taxon>
        <taxon>Cladocera</taxon>
        <taxon>Anomopoda</taxon>
        <taxon>Daphniidae</taxon>
        <taxon>Daphnia</taxon>
    </lineage>
</organism>
<proteinExistence type="predicted"/>
<reference evidence="1 2" key="1">
    <citation type="journal article" date="2023" name="Nucleic Acids Res.">
        <title>The hologenome of Daphnia magna reveals possible DNA methylation and microbiome-mediated evolution of the host genome.</title>
        <authorList>
            <person name="Chaturvedi A."/>
            <person name="Li X."/>
            <person name="Dhandapani V."/>
            <person name="Marshall H."/>
            <person name="Kissane S."/>
            <person name="Cuenca-Cambronero M."/>
            <person name="Asole G."/>
            <person name="Calvet F."/>
            <person name="Ruiz-Romero M."/>
            <person name="Marangio P."/>
            <person name="Guigo R."/>
            <person name="Rago D."/>
            <person name="Mirbahai L."/>
            <person name="Eastwood N."/>
            <person name="Colbourne J.K."/>
            <person name="Zhou J."/>
            <person name="Mallon E."/>
            <person name="Orsini L."/>
        </authorList>
    </citation>
    <scope>NUCLEOTIDE SEQUENCE [LARGE SCALE GENOMIC DNA]</scope>
    <source>
        <strain evidence="1">LRV0_1</strain>
    </source>
</reference>
<evidence type="ECO:0000313" key="1">
    <source>
        <dbReference type="EMBL" id="KAK4011892.1"/>
    </source>
</evidence>
<protein>
    <submittedName>
        <fullName evidence="1">Uncharacterized protein</fullName>
    </submittedName>
</protein>
<sequence length="119" mass="13788">MKLYHMKSWIFSEVGRFLKRLFCSLENLRLAAIVACLFLFWYRFNVLTVDDTEISFQILAVIAPSSIYQAVPRKLFSDISVSFARGGMPVTVRFLPGPIEHCCGRVRLKREICVHLKFI</sequence>
<dbReference type="Proteomes" id="UP001234178">
    <property type="component" value="Unassembled WGS sequence"/>
</dbReference>
<keyword evidence="2" id="KW-1185">Reference proteome</keyword>